<dbReference type="RefSeq" id="WP_374833002.1">
    <property type="nucleotide sequence ID" value="NZ_JBHEEZ010000020.1"/>
</dbReference>
<keyword evidence="1" id="KW-0812">Transmembrane</keyword>
<sequence>MSVQRYRLTPLGWLGAALFVLPTPIAAWISSPAKLSPGEDMYKKTLAEVSGTIPYEGPSLFVVTLLATSTLVGLVMLLVGRELHQD</sequence>
<feature type="transmembrane region" description="Helical" evidence="1">
    <location>
        <begin position="60"/>
        <end position="80"/>
    </location>
</feature>
<evidence type="ECO:0000313" key="2">
    <source>
        <dbReference type="EMBL" id="MFC4624236.1"/>
    </source>
</evidence>
<evidence type="ECO:0000256" key="1">
    <source>
        <dbReference type="SAM" id="Phobius"/>
    </source>
</evidence>
<keyword evidence="1" id="KW-1133">Transmembrane helix</keyword>
<dbReference type="Proteomes" id="UP001596042">
    <property type="component" value="Unassembled WGS sequence"/>
</dbReference>
<gene>
    <name evidence="2" type="ORF">ACFO1V_03170</name>
</gene>
<keyword evidence="3" id="KW-1185">Reference proteome</keyword>
<proteinExistence type="predicted"/>
<reference evidence="3" key="1">
    <citation type="journal article" date="2019" name="Int. J. Syst. Evol. Microbiol.">
        <title>The Global Catalogue of Microorganisms (GCM) 10K type strain sequencing project: providing services to taxonomists for standard genome sequencing and annotation.</title>
        <authorList>
            <consortium name="The Broad Institute Genomics Platform"/>
            <consortium name="The Broad Institute Genome Sequencing Center for Infectious Disease"/>
            <person name="Wu L."/>
            <person name="Ma J."/>
        </authorList>
    </citation>
    <scope>NUCLEOTIDE SEQUENCE [LARGE SCALE GENOMIC DNA]</scope>
    <source>
        <strain evidence="3">CGMCC 1.15731</strain>
    </source>
</reference>
<dbReference type="EMBL" id="JBHSEL010000031">
    <property type="protein sequence ID" value="MFC4624236.1"/>
    <property type="molecule type" value="Genomic_DNA"/>
</dbReference>
<comment type="caution">
    <text evidence="2">The sequence shown here is derived from an EMBL/GenBank/DDBJ whole genome shotgun (WGS) entry which is preliminary data.</text>
</comment>
<name>A0ABV9H1C5_9HYPH</name>
<accession>A0ABV9H1C5</accession>
<evidence type="ECO:0000313" key="3">
    <source>
        <dbReference type="Proteomes" id="UP001596042"/>
    </source>
</evidence>
<evidence type="ECO:0008006" key="4">
    <source>
        <dbReference type="Google" id="ProtNLM"/>
    </source>
</evidence>
<protein>
    <recommendedName>
        <fullName evidence="4">NADH-ubiquinone oxidoreductase chain 6</fullName>
    </recommendedName>
</protein>
<organism evidence="2 3">
    <name type="scientific">Daeguia caeni</name>
    <dbReference type="NCBI Taxonomy" id="439612"/>
    <lineage>
        <taxon>Bacteria</taxon>
        <taxon>Pseudomonadati</taxon>
        <taxon>Pseudomonadota</taxon>
        <taxon>Alphaproteobacteria</taxon>
        <taxon>Hyphomicrobiales</taxon>
        <taxon>Brucellaceae</taxon>
        <taxon>Daeguia</taxon>
    </lineage>
</organism>
<keyword evidence="1" id="KW-0472">Membrane</keyword>